<evidence type="ECO:0000313" key="2">
    <source>
        <dbReference type="Proteomes" id="UP000717364"/>
    </source>
</evidence>
<reference evidence="1" key="1">
    <citation type="submission" date="2020-11" db="EMBL/GenBank/DDBJ databases">
        <authorList>
            <person name="Konstantinou D."/>
            <person name="Gkelis S."/>
            <person name="Popin R."/>
            <person name="Fewer D."/>
            <person name="Sivonen K."/>
        </authorList>
    </citation>
    <scope>NUCLEOTIDE SEQUENCE</scope>
    <source>
        <strain evidence="1">TAU-MAC 1115</strain>
    </source>
</reference>
<comment type="caution">
    <text evidence="1">The sequence shown here is derived from an EMBL/GenBank/DDBJ whole genome shotgun (WGS) entry which is preliminary data.</text>
</comment>
<sequence length="209" mass="23847">MAKLQLLDPERSYTFRSYFEMTYDPEDILAEFGYRLKKARIALPQGQHILPQLTELQQRIERTLPVVSLTSETARRETLVAPILIDVAAFCNCQLKIEYPLNVSQWLKGNLDYLLRSDHEFLIIEAKNDDLSRGFTQLAVELIALAKQQESSEPLFGAVTIGEVWRFGKLDPQQQIITQDLELFKLPGDLDILVSTLIGIIENKSVVRA</sequence>
<keyword evidence="2" id="KW-1185">Reference proteome</keyword>
<accession>A0A947DHH1</accession>
<organism evidence="1 2">
    <name type="scientific">Leptothoe spongobia TAU-MAC 1115</name>
    <dbReference type="NCBI Taxonomy" id="1967444"/>
    <lineage>
        <taxon>Bacteria</taxon>
        <taxon>Bacillati</taxon>
        <taxon>Cyanobacteriota</taxon>
        <taxon>Cyanophyceae</taxon>
        <taxon>Nodosilineales</taxon>
        <taxon>Cymatolegaceae</taxon>
        <taxon>Leptothoe</taxon>
        <taxon>Leptothoe spongobia</taxon>
    </lineage>
</organism>
<gene>
    <name evidence="1" type="ORF">IXB50_11245</name>
</gene>
<reference evidence="1" key="2">
    <citation type="journal article" date="2021" name="Mar. Drugs">
        <title>Genome Reduction and Secondary Metabolism of the Marine Sponge-Associated Cyanobacterium Leptothoe.</title>
        <authorList>
            <person name="Konstantinou D."/>
            <person name="Popin R.V."/>
            <person name="Fewer D.P."/>
            <person name="Sivonen K."/>
            <person name="Gkelis S."/>
        </authorList>
    </citation>
    <scope>NUCLEOTIDE SEQUENCE</scope>
    <source>
        <strain evidence="1">TAU-MAC 1115</strain>
    </source>
</reference>
<dbReference type="RefSeq" id="WP_215609061.1">
    <property type="nucleotide sequence ID" value="NZ_JADOES010000019.1"/>
</dbReference>
<dbReference type="Proteomes" id="UP000717364">
    <property type="component" value="Unassembled WGS sequence"/>
</dbReference>
<evidence type="ECO:0000313" key="1">
    <source>
        <dbReference type="EMBL" id="MBT9315996.1"/>
    </source>
</evidence>
<protein>
    <submittedName>
        <fullName evidence="1">Uncharacterized protein</fullName>
    </submittedName>
</protein>
<proteinExistence type="predicted"/>
<name>A0A947DHH1_9CYAN</name>
<dbReference type="EMBL" id="JADOES010000019">
    <property type="protein sequence ID" value="MBT9315996.1"/>
    <property type="molecule type" value="Genomic_DNA"/>
</dbReference>
<dbReference type="AlphaFoldDB" id="A0A947DHH1"/>